<dbReference type="InterPro" id="IPR057326">
    <property type="entry name" value="KR_dom"/>
</dbReference>
<dbReference type="NCBIfam" id="NF005559">
    <property type="entry name" value="PRK07231.1"/>
    <property type="match status" value="1"/>
</dbReference>
<name>A0A846H9M7_9CYAN</name>
<dbReference type="Pfam" id="PF13561">
    <property type="entry name" value="adh_short_C2"/>
    <property type="match status" value="1"/>
</dbReference>
<evidence type="ECO:0000313" key="4">
    <source>
        <dbReference type="EMBL" id="NEU73409.1"/>
    </source>
</evidence>
<accession>A0A846H9M7</accession>
<proteinExistence type="inferred from homology"/>
<dbReference type="SUPFAM" id="SSF51735">
    <property type="entry name" value="NAD(P)-binding Rossmann-fold domains"/>
    <property type="match status" value="1"/>
</dbReference>
<sequence>MAGKLDGKVAIVTGGSSGIGRATAVTFAKEGAKVVIAARRTEEGEETVRLVKEAGSEALFIQTDVTNAAQIEALVKKTVEIYGRLDCAFNNAGFGKPIPLTERTEEDWDSEIDVNLKGVWLCLKYEIPAMLKTGGGAIVNMASMGGTVIAAPGLSAYSAAKGGVVGLTRSAALEYASQGIRINAVSPGLISTDILANFREEVLQEMTATIPLKRLGEAEEVAEAVVFLCSNAASYITGQNLVIDGGYTVQ</sequence>
<evidence type="ECO:0000256" key="2">
    <source>
        <dbReference type="ARBA" id="ARBA00023002"/>
    </source>
</evidence>
<reference evidence="4 5" key="1">
    <citation type="journal article" date="2015" name="Genome Announc.">
        <title>Draft Genome Sequence of Cyanobacterium Hassallia byssoidea Strain VB512170, Isolated from Monuments in India.</title>
        <authorList>
            <person name="Singh D."/>
            <person name="Chandrababunaidu M.M."/>
            <person name="Panda A."/>
            <person name="Sen D."/>
            <person name="Bhattacharyya S."/>
            <person name="Adhikary S.P."/>
            <person name="Tripathy S."/>
        </authorList>
    </citation>
    <scope>NUCLEOTIDE SEQUENCE [LARGE SCALE GENOMIC DNA]</scope>
    <source>
        <strain evidence="4 5">VB512170</strain>
    </source>
</reference>
<feature type="domain" description="Ketoreductase" evidence="3">
    <location>
        <begin position="8"/>
        <end position="188"/>
    </location>
</feature>
<evidence type="ECO:0000313" key="5">
    <source>
        <dbReference type="Proteomes" id="UP000031549"/>
    </source>
</evidence>
<dbReference type="EMBL" id="JTCM02000023">
    <property type="protein sequence ID" value="NEU73409.1"/>
    <property type="molecule type" value="Genomic_DNA"/>
</dbReference>
<dbReference type="PANTHER" id="PTHR24321:SF11">
    <property type="entry name" value="BLR0893 PROTEIN"/>
    <property type="match status" value="1"/>
</dbReference>
<keyword evidence="2" id="KW-0560">Oxidoreductase</keyword>
<dbReference type="NCBIfam" id="NF004818">
    <property type="entry name" value="PRK06172.1"/>
    <property type="match status" value="1"/>
</dbReference>
<dbReference type="Proteomes" id="UP000031549">
    <property type="component" value="Unassembled WGS sequence"/>
</dbReference>
<dbReference type="NCBIfam" id="NF009466">
    <property type="entry name" value="PRK12826.1-2"/>
    <property type="match status" value="1"/>
</dbReference>
<dbReference type="InterPro" id="IPR036291">
    <property type="entry name" value="NAD(P)-bd_dom_sf"/>
</dbReference>
<comment type="similarity">
    <text evidence="1">Belongs to the short-chain dehydrogenases/reductases (SDR) family.</text>
</comment>
<dbReference type="GO" id="GO:0016491">
    <property type="term" value="F:oxidoreductase activity"/>
    <property type="evidence" value="ECO:0007669"/>
    <property type="project" value="UniProtKB-KW"/>
</dbReference>
<evidence type="ECO:0000256" key="1">
    <source>
        <dbReference type="ARBA" id="ARBA00006484"/>
    </source>
</evidence>
<dbReference type="PANTHER" id="PTHR24321">
    <property type="entry name" value="DEHYDROGENASES, SHORT CHAIN"/>
    <property type="match status" value="1"/>
</dbReference>
<evidence type="ECO:0000259" key="3">
    <source>
        <dbReference type="SMART" id="SM00822"/>
    </source>
</evidence>
<dbReference type="SMART" id="SM00822">
    <property type="entry name" value="PKS_KR"/>
    <property type="match status" value="1"/>
</dbReference>
<dbReference type="AlphaFoldDB" id="A0A846H9M7"/>
<dbReference type="PRINTS" id="PR00080">
    <property type="entry name" value="SDRFAMILY"/>
</dbReference>
<dbReference type="Gene3D" id="3.40.50.720">
    <property type="entry name" value="NAD(P)-binding Rossmann-like Domain"/>
    <property type="match status" value="1"/>
</dbReference>
<dbReference type="FunFam" id="3.40.50.720:FF:000084">
    <property type="entry name" value="Short-chain dehydrogenase reductase"/>
    <property type="match status" value="1"/>
</dbReference>
<keyword evidence="5" id="KW-1185">Reference proteome</keyword>
<gene>
    <name evidence="4" type="ORF">PI95_012740</name>
</gene>
<comment type="caution">
    <text evidence="4">The sequence shown here is derived from an EMBL/GenBank/DDBJ whole genome shotgun (WGS) entry which is preliminary data.</text>
</comment>
<dbReference type="InterPro" id="IPR002347">
    <property type="entry name" value="SDR_fam"/>
</dbReference>
<dbReference type="PRINTS" id="PR00081">
    <property type="entry name" value="GDHRDH"/>
</dbReference>
<protein>
    <submittedName>
        <fullName evidence="4">SDR family oxidoreductase</fullName>
    </submittedName>
</protein>
<dbReference type="CDD" id="cd05233">
    <property type="entry name" value="SDR_c"/>
    <property type="match status" value="1"/>
</dbReference>
<organism evidence="4 5">
    <name type="scientific">Hassallia byssoidea VB512170</name>
    <dbReference type="NCBI Taxonomy" id="1304833"/>
    <lineage>
        <taxon>Bacteria</taxon>
        <taxon>Bacillati</taxon>
        <taxon>Cyanobacteriota</taxon>
        <taxon>Cyanophyceae</taxon>
        <taxon>Nostocales</taxon>
        <taxon>Tolypothrichaceae</taxon>
        <taxon>Hassallia</taxon>
    </lineage>
</organism>
<dbReference type="RefSeq" id="WP_039742976.1">
    <property type="nucleotide sequence ID" value="NZ_JTCM02000023.1"/>
</dbReference>